<dbReference type="PANTHER" id="PTHR43179:SF7">
    <property type="entry name" value="RHAMNOSYLTRANSFERASE WBBL"/>
    <property type="match status" value="1"/>
</dbReference>
<dbReference type="GO" id="GO:0016740">
    <property type="term" value="F:transferase activity"/>
    <property type="evidence" value="ECO:0007669"/>
    <property type="project" value="UniProtKB-KW"/>
</dbReference>
<protein>
    <submittedName>
        <fullName evidence="2">Glycosyl transferase family 2</fullName>
    </submittedName>
</protein>
<evidence type="ECO:0000313" key="2">
    <source>
        <dbReference type="EMBL" id="VWD14268.1"/>
    </source>
</evidence>
<dbReference type="InterPro" id="IPR029044">
    <property type="entry name" value="Nucleotide-diphossugar_trans"/>
</dbReference>
<dbReference type="Proteomes" id="UP000494182">
    <property type="component" value="Unassembled WGS sequence"/>
</dbReference>
<dbReference type="RefSeq" id="WP_174973345.1">
    <property type="nucleotide sequence ID" value="NZ_CABVQT010000006.1"/>
</dbReference>
<dbReference type="AlphaFoldDB" id="A0A6P2Y166"/>
<evidence type="ECO:0000313" key="3">
    <source>
        <dbReference type="Proteomes" id="UP000494182"/>
    </source>
</evidence>
<evidence type="ECO:0000259" key="1">
    <source>
        <dbReference type="Pfam" id="PF00535"/>
    </source>
</evidence>
<dbReference type="Pfam" id="PF00535">
    <property type="entry name" value="Glycos_transf_2"/>
    <property type="match status" value="1"/>
</dbReference>
<feature type="domain" description="Glycosyltransferase 2-like" evidence="1">
    <location>
        <begin position="457"/>
        <end position="574"/>
    </location>
</feature>
<keyword evidence="2" id="KW-0808">Transferase</keyword>
<sequence length="741" mass="83408">MLRNILRFHWGLKSLLITRGKEGDHAKSTSTGPVVEIEIKSKIPAGWYMLEIEVLAEGEDVIGRLNLDEAGHKNNTEWNVEIPLANRKIGKRIVLIDKMLDDLRVGFNRENMVRSISHFKLVRLSAKFAESRIDKKLTALHPDYVGVNALEVSLKQKWRDYCLIFRDLSGGIPYAIWIKEYERNILNSIFKSEADRMARMLGRRGIFIDQDIRKSDDVLEAKKPLIGFKENFEDVLVMFKRGKAGTPAVFKLDEPAERSSQNQIDANFEEVDFDNSLTSLDDDDWLFIVGDEYIVSDAAARALKAAIANAQSADVIFGDEDSIDFDGNRHSPYFKGCWNKELFFSKNILSGMTAFRVGALKGAINSISDIHDLAAFGVALEVLDNISPRNIIHVPVVLAHKINEKRMGGLNGGGSLIRERQQLQAYFKKFGKVVNVSMSSHGRRVECARTGHEPLVSLIIPTRNRCDLLRQCIDSIFEKTRYQNFEIIVIDNGSNEAESLKYLSEINEDAKISVVRMDVPFNYSLLNNRAVELARGEFIGLLNNDIEVLSPHWLDEMVFCAQQEGVGAVGAKLLYPDGRIQHAGVIMGIHGGADHVHRYEARSSTGYFGNACYVNCYLAVTAACLIVKKSLFEMVGGLDEESFVVAFNDVDFCLKLHDAGYRNVWTPHAELFHHESASRGLDDNPEKIKRALRELECMRARWGKYIQDDPVYNPNLSLNGKLYTLASPSRVGIATIARRGF</sequence>
<dbReference type="SUPFAM" id="SSF53448">
    <property type="entry name" value="Nucleotide-diphospho-sugar transferases"/>
    <property type="match status" value="1"/>
</dbReference>
<organism evidence="2 3">
    <name type="scientific">Burkholderia contaminans</name>
    <dbReference type="NCBI Taxonomy" id="488447"/>
    <lineage>
        <taxon>Bacteria</taxon>
        <taxon>Pseudomonadati</taxon>
        <taxon>Pseudomonadota</taxon>
        <taxon>Betaproteobacteria</taxon>
        <taxon>Burkholderiales</taxon>
        <taxon>Burkholderiaceae</taxon>
        <taxon>Burkholderia</taxon>
        <taxon>Burkholderia cepacia complex</taxon>
    </lineage>
</organism>
<dbReference type="InterPro" id="IPR001173">
    <property type="entry name" value="Glyco_trans_2-like"/>
</dbReference>
<dbReference type="CDD" id="cd04186">
    <property type="entry name" value="GT_2_like_c"/>
    <property type="match status" value="1"/>
</dbReference>
<dbReference type="Gene3D" id="3.90.550.10">
    <property type="entry name" value="Spore Coat Polysaccharide Biosynthesis Protein SpsA, Chain A"/>
    <property type="match status" value="1"/>
</dbReference>
<accession>A0A6P2Y166</accession>
<name>A0A6P2Y166_9BURK</name>
<proteinExistence type="predicted"/>
<dbReference type="EMBL" id="CABVQT010000006">
    <property type="protein sequence ID" value="VWD14268.1"/>
    <property type="molecule type" value="Genomic_DNA"/>
</dbReference>
<dbReference type="PANTHER" id="PTHR43179">
    <property type="entry name" value="RHAMNOSYLTRANSFERASE WBBL"/>
    <property type="match status" value="1"/>
</dbReference>
<gene>
    <name evidence="2" type="ORF">BCO71171_02718</name>
</gene>
<reference evidence="2 3" key="1">
    <citation type="submission" date="2019-09" db="EMBL/GenBank/DDBJ databases">
        <authorList>
            <person name="Depoorter E."/>
        </authorList>
    </citation>
    <scope>NUCLEOTIDE SEQUENCE [LARGE SCALE GENOMIC DNA]</scope>
    <source>
        <strain evidence="2">R-71171</strain>
    </source>
</reference>